<dbReference type="InterPro" id="IPR006175">
    <property type="entry name" value="YjgF/YER057c/UK114"/>
</dbReference>
<accession>A0A327YY35</accession>
<comment type="caution">
    <text evidence="1">The sequence shown here is derived from an EMBL/GenBank/DDBJ whole genome shotgun (WGS) entry which is preliminary data.</text>
</comment>
<proteinExistence type="predicted"/>
<dbReference type="AlphaFoldDB" id="A0A327YY35"/>
<keyword evidence="2" id="KW-1185">Reference proteome</keyword>
<organism evidence="1 2">
    <name type="scientific">Actinoplanes lutulentus</name>
    <dbReference type="NCBI Taxonomy" id="1287878"/>
    <lineage>
        <taxon>Bacteria</taxon>
        <taxon>Bacillati</taxon>
        <taxon>Actinomycetota</taxon>
        <taxon>Actinomycetes</taxon>
        <taxon>Micromonosporales</taxon>
        <taxon>Micromonosporaceae</taxon>
        <taxon>Actinoplanes</taxon>
    </lineage>
</organism>
<dbReference type="RefSeq" id="WP_220091556.1">
    <property type="nucleotide sequence ID" value="NZ_JACHWI010000006.1"/>
</dbReference>
<dbReference type="Proteomes" id="UP000249341">
    <property type="component" value="Unassembled WGS sequence"/>
</dbReference>
<dbReference type="PANTHER" id="PTHR11803:SF39">
    <property type="entry name" value="2-IMINOBUTANOATE_2-IMINOPROPANOATE DEAMINASE"/>
    <property type="match status" value="1"/>
</dbReference>
<dbReference type="InterPro" id="IPR035959">
    <property type="entry name" value="RutC-like_sf"/>
</dbReference>
<gene>
    <name evidence="1" type="ORF">B0I29_12710</name>
</gene>
<dbReference type="GO" id="GO:0005829">
    <property type="term" value="C:cytosol"/>
    <property type="evidence" value="ECO:0007669"/>
    <property type="project" value="TreeGrafter"/>
</dbReference>
<evidence type="ECO:0000313" key="2">
    <source>
        <dbReference type="Proteomes" id="UP000249341"/>
    </source>
</evidence>
<dbReference type="CDD" id="cd00448">
    <property type="entry name" value="YjgF_YER057c_UK114_family"/>
    <property type="match status" value="1"/>
</dbReference>
<dbReference type="GO" id="GO:0019239">
    <property type="term" value="F:deaminase activity"/>
    <property type="evidence" value="ECO:0007669"/>
    <property type="project" value="TreeGrafter"/>
</dbReference>
<dbReference type="SUPFAM" id="SSF55298">
    <property type="entry name" value="YjgF-like"/>
    <property type="match status" value="1"/>
</dbReference>
<name>A0A327YY35_9ACTN</name>
<dbReference type="PANTHER" id="PTHR11803">
    <property type="entry name" value="2-IMINOBUTANOATE/2-IMINOPROPANOATE DEAMINASE RIDA"/>
    <property type="match status" value="1"/>
</dbReference>
<dbReference type="Pfam" id="PF01042">
    <property type="entry name" value="Ribonuc_L-PSP"/>
    <property type="match status" value="1"/>
</dbReference>
<sequence>MRRIIRVPEGPQYDESYPLSQGVETETMVFANGMAFDNDSRTRMASAVTIADETRIVLDALTAILADAGARLADVVKTTVYLSDRAFYDEMNSIYRTYWTPGEFPTRATVYVGIGSECRVEIDVIAVKPTTAVPS</sequence>
<protein>
    <submittedName>
        <fullName evidence="1">Endoribonuclease L-PSP</fullName>
    </submittedName>
</protein>
<evidence type="ECO:0000313" key="1">
    <source>
        <dbReference type="EMBL" id="RAK26420.1"/>
    </source>
</evidence>
<dbReference type="EMBL" id="QLMJ01000027">
    <property type="protein sequence ID" value="RAK26420.1"/>
    <property type="molecule type" value="Genomic_DNA"/>
</dbReference>
<dbReference type="Gene3D" id="3.30.1330.40">
    <property type="entry name" value="RutC-like"/>
    <property type="match status" value="1"/>
</dbReference>
<reference evidence="1 2" key="1">
    <citation type="submission" date="2018-06" db="EMBL/GenBank/DDBJ databases">
        <title>Genomic Encyclopedia of Type Strains, Phase III (KMG-III): the genomes of soil and plant-associated and newly described type strains.</title>
        <authorList>
            <person name="Whitman W."/>
        </authorList>
    </citation>
    <scope>NUCLEOTIDE SEQUENCE [LARGE SCALE GENOMIC DNA]</scope>
    <source>
        <strain evidence="1 2">CGMCC 4.7090</strain>
    </source>
</reference>